<evidence type="ECO:0000313" key="2">
    <source>
        <dbReference type="Proteomes" id="UP001161757"/>
    </source>
</evidence>
<gene>
    <name evidence="1" type="ORF">HRR80_000813</name>
</gene>
<dbReference type="AlphaFoldDB" id="A0AAN6F5V7"/>
<dbReference type="EMBL" id="JAJGCB010000001">
    <property type="protein sequence ID" value="KAJ8996072.1"/>
    <property type="molecule type" value="Genomic_DNA"/>
</dbReference>
<accession>A0AAN6F5V7</accession>
<dbReference type="Proteomes" id="UP001161757">
    <property type="component" value="Unassembled WGS sequence"/>
</dbReference>
<organism evidence="1 2">
    <name type="scientific">Exophiala dermatitidis</name>
    <name type="common">Black yeast-like fungus</name>
    <name type="synonym">Wangiella dermatitidis</name>
    <dbReference type="NCBI Taxonomy" id="5970"/>
    <lineage>
        <taxon>Eukaryota</taxon>
        <taxon>Fungi</taxon>
        <taxon>Dikarya</taxon>
        <taxon>Ascomycota</taxon>
        <taxon>Pezizomycotina</taxon>
        <taxon>Eurotiomycetes</taxon>
        <taxon>Chaetothyriomycetidae</taxon>
        <taxon>Chaetothyriales</taxon>
        <taxon>Herpotrichiellaceae</taxon>
        <taxon>Exophiala</taxon>
    </lineage>
</organism>
<proteinExistence type="predicted"/>
<name>A0AAN6F5V7_EXODE</name>
<protein>
    <submittedName>
        <fullName evidence="1">Uncharacterized protein</fullName>
    </submittedName>
</protein>
<evidence type="ECO:0000313" key="1">
    <source>
        <dbReference type="EMBL" id="KAJ8996072.1"/>
    </source>
</evidence>
<comment type="caution">
    <text evidence="1">The sequence shown here is derived from an EMBL/GenBank/DDBJ whole genome shotgun (WGS) entry which is preliminary data.</text>
</comment>
<reference evidence="1" key="1">
    <citation type="submission" date="2023-01" db="EMBL/GenBank/DDBJ databases">
        <title>Exophiala dermititidis isolated from Cystic Fibrosis Patient.</title>
        <authorList>
            <person name="Kurbessoian T."/>
            <person name="Crocker A."/>
            <person name="Murante D."/>
            <person name="Hogan D.A."/>
            <person name="Stajich J.E."/>
        </authorList>
    </citation>
    <scope>NUCLEOTIDE SEQUENCE</scope>
    <source>
        <strain evidence="1">Ex8</strain>
    </source>
</reference>
<sequence length="109" mass="11966">MTSVFGLPPPRATQYPTSIEGYMRTNATLHFNSPLAVAFEFTVSKQAGAGRSCTATIDSHLSFSRSNSTVNIKCLFAWAACVCQLQWSTLLAFVYRNQHHPLLTLLLAA</sequence>